<dbReference type="PANTHER" id="PTHR41536:SF1">
    <property type="entry name" value="PKHD-TYPE HYDROXYLASE YBIX"/>
    <property type="match status" value="1"/>
</dbReference>
<gene>
    <name evidence="9" type="ORF">GCM10022276_02080</name>
</gene>
<dbReference type="RefSeq" id="WP_344697838.1">
    <property type="nucleotide sequence ID" value="NZ_BAABBM010000001.1"/>
</dbReference>
<evidence type="ECO:0000256" key="6">
    <source>
        <dbReference type="ARBA" id="ARBA00023004"/>
    </source>
</evidence>
<sequence length="220" mass="24997">MYRVLQILTDAEIAECKRIAAATPFIDGRITNPHNTAKQNEQLHEPSAYKQSSDIIRAAMLRTPEFAEFAFPVFLAPPLITRYKPGMKYGAHADAAFIQLPGATIRSDLSCTIFLNDPKDYDGGELHVRLGDARLTFKLQPGEAIVYPSDSFHQVMPVTRGERLVAITFIQSRIQDPFRRNMLYELNEVAALEGLKMDPENYGRLQLVQQNLLRYWSDRP</sequence>
<dbReference type="EMBL" id="BAABBM010000001">
    <property type="protein sequence ID" value="GAA3886627.1"/>
    <property type="molecule type" value="Genomic_DNA"/>
</dbReference>
<dbReference type="Proteomes" id="UP001500827">
    <property type="component" value="Unassembled WGS sequence"/>
</dbReference>
<feature type="domain" description="Fe2OG dioxygenase" evidence="8">
    <location>
        <begin position="74"/>
        <end position="172"/>
    </location>
</feature>
<keyword evidence="10" id="KW-1185">Reference proteome</keyword>
<dbReference type="InterPro" id="IPR006620">
    <property type="entry name" value="Pro_4_hyd_alph"/>
</dbReference>
<dbReference type="NCBIfam" id="NF003974">
    <property type="entry name" value="PRK05467.1-3"/>
    <property type="match status" value="1"/>
</dbReference>
<dbReference type="SMART" id="SM00702">
    <property type="entry name" value="P4Hc"/>
    <property type="match status" value="1"/>
</dbReference>
<name>A0ABP7KV73_9SPHN</name>
<dbReference type="Gene3D" id="2.60.120.620">
    <property type="entry name" value="q2cbj1_9rhob like domain"/>
    <property type="match status" value="1"/>
</dbReference>
<protein>
    <submittedName>
        <fullName evidence="9">Fe2+-dependent dioxygenase</fullName>
    </submittedName>
</protein>
<evidence type="ECO:0000313" key="10">
    <source>
        <dbReference type="Proteomes" id="UP001500827"/>
    </source>
</evidence>
<dbReference type="GO" id="GO:0051213">
    <property type="term" value="F:dioxygenase activity"/>
    <property type="evidence" value="ECO:0007669"/>
    <property type="project" value="UniProtKB-KW"/>
</dbReference>
<keyword evidence="5 7" id="KW-0560">Oxidoreductase</keyword>
<dbReference type="InterPro" id="IPR023550">
    <property type="entry name" value="PKHD_hydroxylase"/>
</dbReference>
<dbReference type="PANTHER" id="PTHR41536">
    <property type="entry name" value="PKHD-TYPE HYDROXYLASE YBIX"/>
    <property type="match status" value="1"/>
</dbReference>
<keyword evidence="6 7" id="KW-0408">Iron</keyword>
<keyword evidence="2 7" id="KW-0479">Metal-binding</keyword>
<accession>A0ABP7KV73</accession>
<dbReference type="Pfam" id="PF13640">
    <property type="entry name" value="2OG-FeII_Oxy_3"/>
    <property type="match status" value="1"/>
</dbReference>
<evidence type="ECO:0000256" key="4">
    <source>
        <dbReference type="ARBA" id="ARBA00022964"/>
    </source>
</evidence>
<proteinExistence type="inferred from homology"/>
<comment type="caution">
    <text evidence="9">The sequence shown here is derived from an EMBL/GenBank/DDBJ whole genome shotgun (WGS) entry which is preliminary data.</text>
</comment>
<dbReference type="InterPro" id="IPR044862">
    <property type="entry name" value="Pro_4_hyd_alph_FE2OG_OXY"/>
</dbReference>
<dbReference type="PROSITE" id="PS51471">
    <property type="entry name" value="FE2OG_OXY"/>
    <property type="match status" value="1"/>
</dbReference>
<evidence type="ECO:0000313" key="9">
    <source>
        <dbReference type="EMBL" id="GAA3886627.1"/>
    </source>
</evidence>
<evidence type="ECO:0000259" key="8">
    <source>
        <dbReference type="PROSITE" id="PS51471"/>
    </source>
</evidence>
<dbReference type="HAMAP" id="MF_00657">
    <property type="entry name" value="Hydroxyl_YbiX"/>
    <property type="match status" value="1"/>
</dbReference>
<feature type="binding site" evidence="7">
    <location>
        <position position="94"/>
    </location>
    <ligand>
        <name>Fe cation</name>
        <dbReference type="ChEBI" id="CHEBI:24875"/>
    </ligand>
</feature>
<reference evidence="10" key="1">
    <citation type="journal article" date="2019" name="Int. J. Syst. Evol. Microbiol.">
        <title>The Global Catalogue of Microorganisms (GCM) 10K type strain sequencing project: providing services to taxonomists for standard genome sequencing and annotation.</title>
        <authorList>
            <consortium name="The Broad Institute Genomics Platform"/>
            <consortium name="The Broad Institute Genome Sequencing Center for Infectious Disease"/>
            <person name="Wu L."/>
            <person name="Ma J."/>
        </authorList>
    </citation>
    <scope>NUCLEOTIDE SEQUENCE [LARGE SCALE GENOMIC DNA]</scope>
    <source>
        <strain evidence="10">JCM 17543</strain>
    </source>
</reference>
<keyword evidence="3 7" id="KW-0847">Vitamin C</keyword>
<evidence type="ECO:0000256" key="7">
    <source>
        <dbReference type="HAMAP-Rule" id="MF_00657"/>
    </source>
</evidence>
<feature type="binding site" evidence="7">
    <location>
        <position position="163"/>
    </location>
    <ligand>
        <name>2-oxoglutarate</name>
        <dbReference type="ChEBI" id="CHEBI:16810"/>
    </ligand>
</feature>
<evidence type="ECO:0000256" key="2">
    <source>
        <dbReference type="ARBA" id="ARBA00022723"/>
    </source>
</evidence>
<keyword evidence="4 7" id="KW-0223">Dioxygenase</keyword>
<organism evidence="9 10">
    <name type="scientific">Sphingomonas limnosediminicola</name>
    <dbReference type="NCBI Taxonomy" id="940133"/>
    <lineage>
        <taxon>Bacteria</taxon>
        <taxon>Pseudomonadati</taxon>
        <taxon>Pseudomonadota</taxon>
        <taxon>Alphaproteobacteria</taxon>
        <taxon>Sphingomonadales</taxon>
        <taxon>Sphingomonadaceae</taxon>
        <taxon>Sphingomonas</taxon>
    </lineage>
</organism>
<feature type="binding site" evidence="7">
    <location>
        <position position="153"/>
    </location>
    <ligand>
        <name>Fe cation</name>
        <dbReference type="ChEBI" id="CHEBI:24875"/>
    </ligand>
</feature>
<evidence type="ECO:0000256" key="3">
    <source>
        <dbReference type="ARBA" id="ARBA00022896"/>
    </source>
</evidence>
<comment type="cofactor">
    <cofactor evidence="7">
        <name>Fe(2+)</name>
        <dbReference type="ChEBI" id="CHEBI:29033"/>
    </cofactor>
    <text evidence="7">Binds 1 Fe(2+) ion per subunit.</text>
</comment>
<evidence type="ECO:0000256" key="1">
    <source>
        <dbReference type="ARBA" id="ARBA00001961"/>
    </source>
</evidence>
<dbReference type="InterPro" id="IPR005123">
    <property type="entry name" value="Oxoglu/Fe-dep_dioxygenase_dom"/>
</dbReference>
<comment type="cofactor">
    <cofactor evidence="1 7">
        <name>L-ascorbate</name>
        <dbReference type="ChEBI" id="CHEBI:38290"/>
    </cofactor>
</comment>
<evidence type="ECO:0000256" key="5">
    <source>
        <dbReference type="ARBA" id="ARBA00023002"/>
    </source>
</evidence>
<feature type="binding site" evidence="7">
    <location>
        <position position="92"/>
    </location>
    <ligand>
        <name>Fe cation</name>
        <dbReference type="ChEBI" id="CHEBI:24875"/>
    </ligand>
</feature>